<reference evidence="1 2" key="1">
    <citation type="journal article" date="2020" name="Cell">
        <title>Large-Scale Comparative Analyses of Tick Genomes Elucidate Their Genetic Diversity and Vector Capacities.</title>
        <authorList>
            <consortium name="Tick Genome and Microbiome Consortium (TIGMIC)"/>
            <person name="Jia N."/>
            <person name="Wang J."/>
            <person name="Shi W."/>
            <person name="Du L."/>
            <person name="Sun Y."/>
            <person name="Zhan W."/>
            <person name="Jiang J.F."/>
            <person name="Wang Q."/>
            <person name="Zhang B."/>
            <person name="Ji P."/>
            <person name="Bell-Sakyi L."/>
            <person name="Cui X.M."/>
            <person name="Yuan T.T."/>
            <person name="Jiang B.G."/>
            <person name="Yang W.F."/>
            <person name="Lam T.T."/>
            <person name="Chang Q.C."/>
            <person name="Ding S.J."/>
            <person name="Wang X.J."/>
            <person name="Zhu J.G."/>
            <person name="Ruan X.D."/>
            <person name="Zhao L."/>
            <person name="Wei J.T."/>
            <person name="Ye R.Z."/>
            <person name="Que T.C."/>
            <person name="Du C.H."/>
            <person name="Zhou Y.H."/>
            <person name="Cheng J.X."/>
            <person name="Dai P.F."/>
            <person name="Guo W.B."/>
            <person name="Han X.H."/>
            <person name="Huang E.J."/>
            <person name="Li L.F."/>
            <person name="Wei W."/>
            <person name="Gao Y.C."/>
            <person name="Liu J.Z."/>
            <person name="Shao H.Z."/>
            <person name="Wang X."/>
            <person name="Wang C.C."/>
            <person name="Yang T.C."/>
            <person name="Huo Q.B."/>
            <person name="Li W."/>
            <person name="Chen H.Y."/>
            <person name="Chen S.E."/>
            <person name="Zhou L.G."/>
            <person name="Ni X.B."/>
            <person name="Tian J.H."/>
            <person name="Sheng Y."/>
            <person name="Liu T."/>
            <person name="Pan Y.S."/>
            <person name="Xia L.Y."/>
            <person name="Li J."/>
            <person name="Zhao F."/>
            <person name="Cao W.C."/>
        </authorList>
    </citation>
    <scope>NUCLEOTIDE SEQUENCE [LARGE SCALE GENOMIC DNA]</scope>
    <source>
        <strain evidence="1">HaeL-2018</strain>
    </source>
</reference>
<protein>
    <submittedName>
        <fullName evidence="1">Uncharacterized protein</fullName>
    </submittedName>
</protein>
<dbReference type="EMBL" id="JABSTR010000008">
    <property type="protein sequence ID" value="KAH9377210.1"/>
    <property type="molecule type" value="Genomic_DNA"/>
</dbReference>
<evidence type="ECO:0000313" key="2">
    <source>
        <dbReference type="Proteomes" id="UP000821853"/>
    </source>
</evidence>
<accession>A0A9J6GPK7</accession>
<dbReference type="SUPFAM" id="SSF53649">
    <property type="entry name" value="Alkaline phosphatase-like"/>
    <property type="match status" value="1"/>
</dbReference>
<proteinExistence type="predicted"/>
<dbReference type="Proteomes" id="UP000821853">
    <property type="component" value="Unassembled WGS sequence"/>
</dbReference>
<dbReference type="FunFam" id="3.40.720.10:FF:000017">
    <property type="entry name" value="Predicted protein"/>
    <property type="match status" value="1"/>
</dbReference>
<dbReference type="InterPro" id="IPR017850">
    <property type="entry name" value="Alkaline_phosphatase_core_sf"/>
</dbReference>
<dbReference type="VEuPathDB" id="VectorBase:HLOH_043946"/>
<organism evidence="1 2">
    <name type="scientific">Haemaphysalis longicornis</name>
    <name type="common">Bush tick</name>
    <dbReference type="NCBI Taxonomy" id="44386"/>
    <lineage>
        <taxon>Eukaryota</taxon>
        <taxon>Metazoa</taxon>
        <taxon>Ecdysozoa</taxon>
        <taxon>Arthropoda</taxon>
        <taxon>Chelicerata</taxon>
        <taxon>Arachnida</taxon>
        <taxon>Acari</taxon>
        <taxon>Parasitiformes</taxon>
        <taxon>Ixodida</taxon>
        <taxon>Ixodoidea</taxon>
        <taxon>Ixodidae</taxon>
        <taxon>Haemaphysalinae</taxon>
        <taxon>Haemaphysalis</taxon>
    </lineage>
</organism>
<sequence length="558" mass="64301">MYHKQTLYVCPGKPSFIRFAGNVPSINDRVLWEYFKRLPRDVLCQYQTITRDENRTDPDVAVVYHSSTRLVFGRPLSSDFIFVTCFAYGVKFHEEFIMVPVLKKSVEERCKLTEAATRSQLNTTKERLNIVIVGLDSVSRLNSLRHLKRTRAFLLEEMNAIEFYGYNKVGDNSFPNQVPLLTGKSAEEAMALSPDKYFDNQDFIWDKYAGLGYRTFFLEESPRYGLFNYLLKGFRAAPTDYYCRPMIFAIDNSRFKKFIGGGKGCVGSNVQTAMYLDYFTSLVTFLGNRSYFTYTWISDVTHDNLNSAGFADEPFLRTFQRLNKSGVMDKSLVVFLSDHGMRYGPIRQTLIGKYEDRMPFMFLILPPEFRQKYPEAVKNLRLNQHRLTTHYDLHATLMELADFPNDMPSFQTEHGLSLLREVPENRTCREAFIAPHWCCCHETGQFPLSNPLSKKMANFVLRIINGWLQNGAPGKCVRLQLRKVVDVYEVTVDTSGDTRYFWVTVKFFPGEGLLESTVAVNGTGAMNAERVSRLDWHGAQSACVKDHHLELYCVCKHQ</sequence>
<gene>
    <name evidence="1" type="ORF">HPB48_011004</name>
</gene>
<keyword evidence="2" id="KW-1185">Reference proteome</keyword>
<dbReference type="AlphaFoldDB" id="A0A9J6GPK7"/>
<dbReference type="PANTHER" id="PTHR10974">
    <property type="entry name" value="FI08016P-RELATED"/>
    <property type="match status" value="1"/>
</dbReference>
<comment type="caution">
    <text evidence="1">The sequence shown here is derived from an EMBL/GenBank/DDBJ whole genome shotgun (WGS) entry which is preliminary data.</text>
</comment>
<evidence type="ECO:0000313" key="1">
    <source>
        <dbReference type="EMBL" id="KAH9377210.1"/>
    </source>
</evidence>
<name>A0A9J6GPK7_HAELO</name>
<dbReference type="PANTHER" id="PTHR10974:SF1">
    <property type="entry name" value="FI08016P-RELATED"/>
    <property type="match status" value="1"/>
</dbReference>
<dbReference type="GO" id="GO:0005615">
    <property type="term" value="C:extracellular space"/>
    <property type="evidence" value="ECO:0007669"/>
    <property type="project" value="TreeGrafter"/>
</dbReference>
<dbReference type="Gene3D" id="3.40.720.10">
    <property type="entry name" value="Alkaline Phosphatase, subunit A"/>
    <property type="match status" value="1"/>
</dbReference>
<dbReference type="InterPro" id="IPR004245">
    <property type="entry name" value="DUF229"/>
</dbReference>
<dbReference type="Pfam" id="PF02995">
    <property type="entry name" value="DUF229"/>
    <property type="match status" value="1"/>
</dbReference>
<dbReference type="CDD" id="cd16021">
    <property type="entry name" value="ALP_like"/>
    <property type="match status" value="1"/>
</dbReference>
<dbReference type="OMA" id="CCCHETG"/>
<dbReference type="OrthoDB" id="6412187at2759"/>